<evidence type="ECO:0000313" key="4">
    <source>
        <dbReference type="EMBL" id="SAL32019.1"/>
    </source>
</evidence>
<dbReference type="AlphaFoldDB" id="A0A158GK80"/>
<dbReference type="Pfam" id="PF01527">
    <property type="entry name" value="HTH_Tnp_1"/>
    <property type="match status" value="1"/>
</dbReference>
<dbReference type="EMBL" id="FCOK02000015">
    <property type="protein sequence ID" value="SAL32019.1"/>
    <property type="molecule type" value="Genomic_DNA"/>
</dbReference>
<sequence length="178" mass="20322">MGKYSEETKLAVVKDYCSGTAGLKVVARRHDVNVTSLRKWVAGYRSHGAAGVREKARATYSLKFKLSVLRRMRDEGLSYRQAAALFDIRNFNIIATWERNYDQGGLEALSPHASLRRKKMTKHQTTESPRSSKGDARRTRDELIKELDNLRMENAYLKKLNALVQTTAPQAQRKKHKS</sequence>
<dbReference type="GO" id="GO:0006313">
    <property type="term" value="P:DNA transposition"/>
    <property type="evidence" value="ECO:0007669"/>
    <property type="project" value="InterPro"/>
</dbReference>
<dbReference type="GO" id="GO:0004803">
    <property type="term" value="F:transposase activity"/>
    <property type="evidence" value="ECO:0007669"/>
    <property type="project" value="InterPro"/>
</dbReference>
<dbReference type="InterPro" id="IPR055247">
    <property type="entry name" value="InsJ-like_HTH"/>
</dbReference>
<dbReference type="PANTHER" id="PTHR33795:SF1">
    <property type="entry name" value="INSERTION ELEMENT IS150 PROTEIN INSJ"/>
    <property type="match status" value="1"/>
</dbReference>
<dbReference type="InterPro" id="IPR009057">
    <property type="entry name" value="Homeodomain-like_sf"/>
</dbReference>
<organism evidence="4 5">
    <name type="scientific">Caballeronia udeis</name>
    <dbReference type="NCBI Taxonomy" id="1232866"/>
    <lineage>
        <taxon>Bacteria</taxon>
        <taxon>Pseudomonadati</taxon>
        <taxon>Pseudomonadota</taxon>
        <taxon>Betaproteobacteria</taxon>
        <taxon>Burkholderiales</taxon>
        <taxon>Burkholderiaceae</taxon>
        <taxon>Caballeronia</taxon>
    </lineage>
</organism>
<gene>
    <name evidence="4" type="ORF">AWB69_02742</name>
</gene>
<dbReference type="SUPFAM" id="SSF48295">
    <property type="entry name" value="TrpR-like"/>
    <property type="match status" value="1"/>
</dbReference>
<dbReference type="InterPro" id="IPR010921">
    <property type="entry name" value="Trp_repressor/repl_initiator"/>
</dbReference>
<dbReference type="InterPro" id="IPR002514">
    <property type="entry name" value="Transposase_8"/>
</dbReference>
<dbReference type="InterPro" id="IPR036388">
    <property type="entry name" value="WH-like_DNA-bd_sf"/>
</dbReference>
<dbReference type="Pfam" id="PF13518">
    <property type="entry name" value="HTH_28"/>
    <property type="match status" value="1"/>
</dbReference>
<comment type="similarity">
    <text evidence="1">Belongs to the IS150/IS1296 orfA family.</text>
</comment>
<feature type="domain" description="Insertion element IS150 protein InsJ-like helix-turn-helix" evidence="3">
    <location>
        <begin position="64"/>
        <end position="118"/>
    </location>
</feature>
<dbReference type="PANTHER" id="PTHR33795">
    <property type="entry name" value="INSERTION ELEMENT IS150 PROTEIN INSJ"/>
    <property type="match status" value="1"/>
</dbReference>
<dbReference type="Proteomes" id="UP000054683">
    <property type="component" value="Unassembled WGS sequence"/>
</dbReference>
<feature type="compositionally biased region" description="Basic and acidic residues" evidence="2">
    <location>
        <begin position="130"/>
        <end position="142"/>
    </location>
</feature>
<name>A0A158GK80_9BURK</name>
<evidence type="ECO:0000313" key="5">
    <source>
        <dbReference type="Proteomes" id="UP000054683"/>
    </source>
</evidence>
<dbReference type="GO" id="GO:0043565">
    <property type="term" value="F:sequence-specific DNA binding"/>
    <property type="evidence" value="ECO:0007669"/>
    <property type="project" value="InterPro"/>
</dbReference>
<evidence type="ECO:0000256" key="1">
    <source>
        <dbReference type="ARBA" id="ARBA00038232"/>
    </source>
</evidence>
<proteinExistence type="inferred from homology"/>
<feature type="region of interest" description="Disordered" evidence="2">
    <location>
        <begin position="112"/>
        <end position="142"/>
    </location>
</feature>
<reference evidence="4 5" key="1">
    <citation type="submission" date="2016-01" db="EMBL/GenBank/DDBJ databases">
        <authorList>
            <person name="Oliw E.H."/>
        </authorList>
    </citation>
    <scope>NUCLEOTIDE SEQUENCE [LARGE SCALE GENOMIC DNA]</scope>
    <source>
        <strain evidence="4">LMG 27134</strain>
    </source>
</reference>
<accession>A0A158GK80</accession>
<evidence type="ECO:0000259" key="3">
    <source>
        <dbReference type="Pfam" id="PF13518"/>
    </source>
</evidence>
<dbReference type="Gene3D" id="1.10.10.10">
    <property type="entry name" value="Winged helix-like DNA-binding domain superfamily/Winged helix DNA-binding domain"/>
    <property type="match status" value="2"/>
</dbReference>
<dbReference type="InterPro" id="IPR052057">
    <property type="entry name" value="IS150/IS1296_orfA-like"/>
</dbReference>
<dbReference type="SUPFAM" id="SSF46689">
    <property type="entry name" value="Homeodomain-like"/>
    <property type="match status" value="1"/>
</dbReference>
<protein>
    <submittedName>
        <fullName evidence="4">Transcriptional regulator</fullName>
    </submittedName>
</protein>
<evidence type="ECO:0000256" key="2">
    <source>
        <dbReference type="SAM" id="MobiDB-lite"/>
    </source>
</evidence>